<protein>
    <submittedName>
        <fullName evidence="2">Craniofacial development protein 2-like</fullName>
    </submittedName>
</protein>
<accession>A0A7I4Y667</accession>
<sequence length="108" mass="12250">MMQARKIKCDVIGLNETRRHRPLHATFETGEELFLGTRDSRGVGGKMWLNPSSIFVAFAPTSSYNKEELDAFYVDLERLYRGGHTFLKVIVSDFNAKIGPIIRLKSST</sequence>
<dbReference type="AlphaFoldDB" id="A0A7I4Y667"/>
<dbReference type="OrthoDB" id="5853628at2759"/>
<organism evidence="1 2">
    <name type="scientific">Haemonchus contortus</name>
    <name type="common">Barber pole worm</name>
    <dbReference type="NCBI Taxonomy" id="6289"/>
    <lineage>
        <taxon>Eukaryota</taxon>
        <taxon>Metazoa</taxon>
        <taxon>Ecdysozoa</taxon>
        <taxon>Nematoda</taxon>
        <taxon>Chromadorea</taxon>
        <taxon>Rhabditida</taxon>
        <taxon>Rhabditina</taxon>
        <taxon>Rhabditomorpha</taxon>
        <taxon>Strongyloidea</taxon>
        <taxon>Trichostrongylidae</taxon>
        <taxon>Haemonchus</taxon>
    </lineage>
</organism>
<dbReference type="Proteomes" id="UP000025227">
    <property type="component" value="Unplaced"/>
</dbReference>
<name>A0A7I4Y667_HAECO</name>
<dbReference type="WBParaSite" id="HCON_00057390-00001">
    <property type="protein sequence ID" value="HCON_00057390-00001"/>
    <property type="gene ID" value="HCON_00057390"/>
</dbReference>
<reference evidence="2" key="1">
    <citation type="submission" date="2020-12" db="UniProtKB">
        <authorList>
            <consortium name="WormBaseParasite"/>
        </authorList>
    </citation>
    <scope>IDENTIFICATION</scope>
    <source>
        <strain evidence="2">MHco3</strain>
    </source>
</reference>
<evidence type="ECO:0000313" key="2">
    <source>
        <dbReference type="WBParaSite" id="HCON_00057390-00001"/>
    </source>
</evidence>
<evidence type="ECO:0000313" key="1">
    <source>
        <dbReference type="Proteomes" id="UP000025227"/>
    </source>
</evidence>
<proteinExistence type="predicted"/>
<keyword evidence="1" id="KW-1185">Reference proteome</keyword>